<evidence type="ECO:0000256" key="5">
    <source>
        <dbReference type="ARBA" id="ARBA00022989"/>
    </source>
</evidence>
<proteinExistence type="predicted"/>
<keyword evidence="5 7" id="KW-1133">Transmembrane helix</keyword>
<evidence type="ECO:0000256" key="6">
    <source>
        <dbReference type="ARBA" id="ARBA00023136"/>
    </source>
</evidence>
<dbReference type="InterPro" id="IPR003667">
    <property type="entry name" value="NqrDE/RnfAE"/>
</dbReference>
<organism evidence="8">
    <name type="scientific">marine sediment metagenome</name>
    <dbReference type="NCBI Taxonomy" id="412755"/>
    <lineage>
        <taxon>unclassified sequences</taxon>
        <taxon>metagenomes</taxon>
        <taxon>ecological metagenomes</taxon>
    </lineage>
</organism>
<feature type="transmembrane region" description="Helical" evidence="7">
    <location>
        <begin position="39"/>
        <end position="63"/>
    </location>
</feature>
<evidence type="ECO:0000313" key="8">
    <source>
        <dbReference type="EMBL" id="GAG15453.1"/>
    </source>
</evidence>
<comment type="subcellular location">
    <subcellularLocation>
        <location evidence="1">Endomembrane system</location>
        <topology evidence="1">Multi-pass membrane protein</topology>
    </subcellularLocation>
</comment>
<evidence type="ECO:0000256" key="7">
    <source>
        <dbReference type="SAM" id="Phobius"/>
    </source>
</evidence>
<keyword evidence="6 7" id="KW-0472">Membrane</keyword>
<dbReference type="GO" id="GO:0005886">
    <property type="term" value="C:plasma membrane"/>
    <property type="evidence" value="ECO:0007669"/>
    <property type="project" value="TreeGrafter"/>
</dbReference>
<keyword evidence="4" id="KW-1278">Translocase</keyword>
<sequence length="83" mass="8955">ALGMGCGFTLALVILGSIRELVGVGSIFGFQILPAQYEHWIIMILPAGAFITLGLLIGVFNLLSSKIKGYESHTDIHCGRCYK</sequence>
<accession>X0VSP8</accession>
<dbReference type="AlphaFoldDB" id="X0VSP8"/>
<evidence type="ECO:0000256" key="2">
    <source>
        <dbReference type="ARBA" id="ARBA00022448"/>
    </source>
</evidence>
<keyword evidence="2" id="KW-0813">Transport</keyword>
<evidence type="ECO:0000256" key="1">
    <source>
        <dbReference type="ARBA" id="ARBA00004127"/>
    </source>
</evidence>
<dbReference type="PANTHER" id="PTHR30586">
    <property type="entry name" value="ELECTRON TRANSPORT COMPLEX PROTEIN RNFE"/>
    <property type="match status" value="1"/>
</dbReference>
<dbReference type="Pfam" id="PF02508">
    <property type="entry name" value="Rnf-Nqr"/>
    <property type="match status" value="1"/>
</dbReference>
<name>X0VSP8_9ZZZZ</name>
<dbReference type="EMBL" id="BARS01035134">
    <property type="protein sequence ID" value="GAG15453.1"/>
    <property type="molecule type" value="Genomic_DNA"/>
</dbReference>
<protein>
    <recommendedName>
        <fullName evidence="9">Electron transport complex subunit RsxE</fullName>
    </recommendedName>
</protein>
<evidence type="ECO:0000256" key="3">
    <source>
        <dbReference type="ARBA" id="ARBA00022692"/>
    </source>
</evidence>
<evidence type="ECO:0000256" key="4">
    <source>
        <dbReference type="ARBA" id="ARBA00022967"/>
    </source>
</evidence>
<comment type="caution">
    <text evidence="8">The sequence shown here is derived from an EMBL/GenBank/DDBJ whole genome shotgun (WGS) entry which is preliminary data.</text>
</comment>
<reference evidence="8" key="1">
    <citation type="journal article" date="2014" name="Front. Microbiol.">
        <title>High frequency of phylogenetically diverse reductive dehalogenase-homologous genes in deep subseafloor sedimentary metagenomes.</title>
        <authorList>
            <person name="Kawai M."/>
            <person name="Futagami T."/>
            <person name="Toyoda A."/>
            <person name="Takaki Y."/>
            <person name="Nishi S."/>
            <person name="Hori S."/>
            <person name="Arai W."/>
            <person name="Tsubouchi T."/>
            <person name="Morono Y."/>
            <person name="Uchiyama I."/>
            <person name="Ito T."/>
            <person name="Fujiyama A."/>
            <person name="Inagaki F."/>
            <person name="Takami H."/>
        </authorList>
    </citation>
    <scope>NUCLEOTIDE SEQUENCE</scope>
    <source>
        <strain evidence="8">Expedition CK06-06</strain>
    </source>
</reference>
<feature type="non-terminal residue" evidence="8">
    <location>
        <position position="1"/>
    </location>
</feature>
<dbReference type="GO" id="GO:0012505">
    <property type="term" value="C:endomembrane system"/>
    <property type="evidence" value="ECO:0007669"/>
    <property type="project" value="UniProtKB-SubCell"/>
</dbReference>
<keyword evidence="3 7" id="KW-0812">Transmembrane</keyword>
<gene>
    <name evidence="8" type="ORF">S01H1_54175</name>
</gene>
<dbReference type="PANTHER" id="PTHR30586:SF0">
    <property type="entry name" value="ION-TRANSLOCATING OXIDOREDUCTASE COMPLEX SUBUNIT E"/>
    <property type="match status" value="1"/>
</dbReference>
<evidence type="ECO:0008006" key="9">
    <source>
        <dbReference type="Google" id="ProtNLM"/>
    </source>
</evidence>